<accession>A0A857EZJ6</accession>
<dbReference type="InterPro" id="IPR011006">
    <property type="entry name" value="CheY-like_superfamily"/>
</dbReference>
<keyword evidence="4" id="KW-1185">Reference proteome</keyword>
<dbReference type="Gene3D" id="3.40.50.2300">
    <property type="match status" value="1"/>
</dbReference>
<gene>
    <name evidence="3" type="ORF">F0T03_11235</name>
</gene>
<evidence type="ECO:0000313" key="3">
    <source>
        <dbReference type="EMBL" id="QHB32690.1"/>
    </source>
</evidence>
<dbReference type="InterPro" id="IPR001789">
    <property type="entry name" value="Sig_transdc_resp-reg_receiver"/>
</dbReference>
<reference evidence="4" key="1">
    <citation type="submission" date="2019-09" db="EMBL/GenBank/DDBJ databases">
        <title>Yersinia canariae sp. nov., isolated from a human yersiniosis case.</title>
        <authorList>
            <person name="Nguyen S.V."/>
            <person name="Greig D."/>
            <person name="Hurley D."/>
            <person name="Cao Y."/>
            <person name="McCabe E."/>
            <person name="Mitchell M."/>
            <person name="Jenkins C."/>
            <person name="Fanning S."/>
        </authorList>
    </citation>
    <scope>NUCLEOTIDE SEQUENCE [LARGE SCALE GENOMIC DNA]</scope>
    <source>
        <strain evidence="4">NCTC 14382</strain>
    </source>
</reference>
<dbReference type="AlphaFoldDB" id="A0A857EZJ6"/>
<dbReference type="GO" id="GO:0000160">
    <property type="term" value="P:phosphorelay signal transduction system"/>
    <property type="evidence" value="ECO:0007669"/>
    <property type="project" value="InterPro"/>
</dbReference>
<dbReference type="EMBL" id="CP043727">
    <property type="protein sequence ID" value="QHB32690.1"/>
    <property type="molecule type" value="Genomic_DNA"/>
</dbReference>
<proteinExistence type="predicted"/>
<dbReference type="SUPFAM" id="SSF52172">
    <property type="entry name" value="CheY-like"/>
    <property type="match status" value="1"/>
</dbReference>
<dbReference type="Pfam" id="PF00072">
    <property type="entry name" value="Response_reg"/>
    <property type="match status" value="1"/>
</dbReference>
<dbReference type="RefSeq" id="WP_159678371.1">
    <property type="nucleotide sequence ID" value="NZ_CP043727.1"/>
</dbReference>
<organism evidence="3 4">
    <name type="scientific">Yersinia canariae</name>
    <dbReference type="NCBI Taxonomy" id="2607663"/>
    <lineage>
        <taxon>Bacteria</taxon>
        <taxon>Pseudomonadati</taxon>
        <taxon>Pseudomonadota</taxon>
        <taxon>Gammaproteobacteria</taxon>
        <taxon>Enterobacterales</taxon>
        <taxon>Yersiniaceae</taxon>
        <taxon>Yersinia</taxon>
    </lineage>
</organism>
<dbReference type="Proteomes" id="UP000464402">
    <property type="component" value="Chromosome"/>
</dbReference>
<keyword evidence="1" id="KW-0597">Phosphoprotein</keyword>
<dbReference type="KEGG" id="yca:F0T03_11235"/>
<protein>
    <submittedName>
        <fullName evidence="3">Response regulator transcription factor</fullName>
    </submittedName>
</protein>
<evidence type="ECO:0000256" key="1">
    <source>
        <dbReference type="PROSITE-ProRule" id="PRU00169"/>
    </source>
</evidence>
<feature type="modified residue" description="4-aspartylphosphate" evidence="1">
    <location>
        <position position="55"/>
    </location>
</feature>
<dbReference type="PROSITE" id="PS50110">
    <property type="entry name" value="RESPONSE_REGULATORY"/>
    <property type="match status" value="1"/>
</dbReference>
<name>A0A857EZJ6_9GAMM</name>
<sequence length="142" mass="15933">MNNKISALIIDQHPLIRHVVRGIIECKGGRVYETGGEHESIKMASVYKPNLIIVDFVGYKNLQLNLIHKLMIMSPESKVLIYTSLISIYYLKKCLEIGVRGYVYKKDDVINLDGAIDAVISGYCCFPQADLLLNTECALQLA</sequence>
<evidence type="ECO:0000313" key="4">
    <source>
        <dbReference type="Proteomes" id="UP000464402"/>
    </source>
</evidence>
<evidence type="ECO:0000259" key="2">
    <source>
        <dbReference type="PROSITE" id="PS50110"/>
    </source>
</evidence>
<feature type="domain" description="Response regulatory" evidence="2">
    <location>
        <begin position="6"/>
        <end position="120"/>
    </location>
</feature>